<comment type="similarity">
    <text evidence="1">Belongs to the peptidase S8 family.</text>
</comment>
<dbReference type="Pfam" id="PF05922">
    <property type="entry name" value="Inhibitor_I9"/>
    <property type="match status" value="1"/>
</dbReference>
<dbReference type="Gene3D" id="3.40.50.200">
    <property type="entry name" value="Peptidase S8/S53 domain"/>
    <property type="match status" value="1"/>
</dbReference>
<keyword evidence="2" id="KW-0732">Signal</keyword>
<dbReference type="Gene3D" id="3.30.70.80">
    <property type="entry name" value="Peptidase S8 propeptide/proteinase inhibitor I9"/>
    <property type="match status" value="1"/>
</dbReference>
<dbReference type="InterPro" id="IPR036852">
    <property type="entry name" value="Peptidase_S8/S53_dom_sf"/>
</dbReference>
<reference evidence="5" key="2">
    <citation type="submission" date="2023-06" db="EMBL/GenBank/DDBJ databases">
        <authorList>
            <person name="Ma L."/>
            <person name="Liu K.-W."/>
            <person name="Li Z."/>
            <person name="Hsiao Y.-Y."/>
            <person name="Qi Y."/>
            <person name="Fu T."/>
            <person name="Tang G."/>
            <person name="Zhang D."/>
            <person name="Sun W.-H."/>
            <person name="Liu D.-K."/>
            <person name="Li Y."/>
            <person name="Chen G.-Z."/>
            <person name="Liu X.-D."/>
            <person name="Liao X.-Y."/>
            <person name="Jiang Y.-T."/>
            <person name="Yu X."/>
            <person name="Hao Y."/>
            <person name="Huang J."/>
            <person name="Zhao X.-W."/>
            <person name="Ke S."/>
            <person name="Chen Y.-Y."/>
            <person name="Wu W.-L."/>
            <person name="Hsu J.-L."/>
            <person name="Lin Y.-F."/>
            <person name="Huang M.-D."/>
            <person name="Li C.-Y."/>
            <person name="Huang L."/>
            <person name="Wang Z.-W."/>
            <person name="Zhao X."/>
            <person name="Zhong W.-Y."/>
            <person name="Peng D.-H."/>
            <person name="Ahmad S."/>
            <person name="Lan S."/>
            <person name="Zhang J.-S."/>
            <person name="Tsai W.-C."/>
            <person name="Van De Peer Y."/>
            <person name="Liu Z.-J."/>
        </authorList>
    </citation>
    <scope>NUCLEOTIDE SEQUENCE</scope>
    <source>
        <strain evidence="5">SCP</strain>
        <tissue evidence="5">Leaves</tissue>
    </source>
</reference>
<evidence type="ECO:0000256" key="2">
    <source>
        <dbReference type="ARBA" id="ARBA00022729"/>
    </source>
</evidence>
<dbReference type="InterPro" id="IPR045051">
    <property type="entry name" value="SBT"/>
</dbReference>
<dbReference type="AlphaFoldDB" id="A0AAV9B9C3"/>
<dbReference type="GO" id="GO:0004252">
    <property type="term" value="F:serine-type endopeptidase activity"/>
    <property type="evidence" value="ECO:0007669"/>
    <property type="project" value="InterPro"/>
</dbReference>
<reference evidence="5" key="1">
    <citation type="journal article" date="2023" name="Nat. Commun.">
        <title>Diploid and tetraploid genomes of Acorus and the evolution of monocots.</title>
        <authorList>
            <person name="Ma L."/>
            <person name="Liu K.W."/>
            <person name="Li Z."/>
            <person name="Hsiao Y.Y."/>
            <person name="Qi Y."/>
            <person name="Fu T."/>
            <person name="Tang G.D."/>
            <person name="Zhang D."/>
            <person name="Sun W.H."/>
            <person name="Liu D.K."/>
            <person name="Li Y."/>
            <person name="Chen G.Z."/>
            <person name="Liu X.D."/>
            <person name="Liao X.Y."/>
            <person name="Jiang Y.T."/>
            <person name="Yu X."/>
            <person name="Hao Y."/>
            <person name="Huang J."/>
            <person name="Zhao X.W."/>
            <person name="Ke S."/>
            <person name="Chen Y.Y."/>
            <person name="Wu W.L."/>
            <person name="Hsu J.L."/>
            <person name="Lin Y.F."/>
            <person name="Huang M.D."/>
            <person name="Li C.Y."/>
            <person name="Huang L."/>
            <person name="Wang Z.W."/>
            <person name="Zhao X."/>
            <person name="Zhong W.Y."/>
            <person name="Peng D.H."/>
            <person name="Ahmad S."/>
            <person name="Lan S."/>
            <person name="Zhang J.S."/>
            <person name="Tsai W.C."/>
            <person name="Van de Peer Y."/>
            <person name="Liu Z.J."/>
        </authorList>
    </citation>
    <scope>NUCLEOTIDE SEQUENCE</scope>
    <source>
        <strain evidence="5">SCP</strain>
    </source>
</reference>
<organism evidence="5 6">
    <name type="scientific">Acorus gramineus</name>
    <name type="common">Dwarf sweet flag</name>
    <dbReference type="NCBI Taxonomy" id="55184"/>
    <lineage>
        <taxon>Eukaryota</taxon>
        <taxon>Viridiplantae</taxon>
        <taxon>Streptophyta</taxon>
        <taxon>Embryophyta</taxon>
        <taxon>Tracheophyta</taxon>
        <taxon>Spermatophyta</taxon>
        <taxon>Magnoliopsida</taxon>
        <taxon>Liliopsida</taxon>
        <taxon>Acoraceae</taxon>
        <taxon>Acorus</taxon>
    </lineage>
</organism>
<sequence>MVYSYRHVISGFAARLTPDHIIAMRAKSGFIQAHPDRLIPLQSAIYKVCSIEECQVSDITAGFDAVVGDGVDIISLSVSGPSLQYHFDPIATGAFAAIQRGILVSCSAGNDGPLKSSVTNEAPWILTVGESTMDRSIRLTVRLGDGTEIDGETLFHGTRTSNQISSRLCWRRLLMTHIALDFSIIPTSRGRWSFVCELGALVVKIKVES</sequence>
<comment type="caution">
    <text evidence="5">The sequence shown here is derived from an EMBL/GenBank/DDBJ whole genome shotgun (WGS) entry which is preliminary data.</text>
</comment>
<keyword evidence="5" id="KW-0378">Hydrolase</keyword>
<feature type="domain" description="Inhibitor I9" evidence="4">
    <location>
        <begin position="1"/>
        <end position="40"/>
    </location>
</feature>
<keyword evidence="6" id="KW-1185">Reference proteome</keyword>
<evidence type="ECO:0000259" key="3">
    <source>
        <dbReference type="Pfam" id="PF00082"/>
    </source>
</evidence>
<evidence type="ECO:0000313" key="5">
    <source>
        <dbReference type="EMBL" id="KAK1272942.1"/>
    </source>
</evidence>
<dbReference type="SUPFAM" id="SSF52743">
    <property type="entry name" value="Subtilisin-like"/>
    <property type="match status" value="1"/>
</dbReference>
<proteinExistence type="inferred from homology"/>
<dbReference type="InterPro" id="IPR000209">
    <property type="entry name" value="Peptidase_S8/S53_dom"/>
</dbReference>
<evidence type="ECO:0000313" key="6">
    <source>
        <dbReference type="Proteomes" id="UP001179952"/>
    </source>
</evidence>
<dbReference type="Pfam" id="PF00082">
    <property type="entry name" value="Peptidase_S8"/>
    <property type="match status" value="1"/>
</dbReference>
<protein>
    <submittedName>
        <fullName evidence="5">Subtilisin-like protease</fullName>
    </submittedName>
</protein>
<keyword evidence="5" id="KW-0645">Protease</keyword>
<dbReference type="PANTHER" id="PTHR10795">
    <property type="entry name" value="PROPROTEIN CONVERTASE SUBTILISIN/KEXIN"/>
    <property type="match status" value="1"/>
</dbReference>
<feature type="domain" description="Peptidase S8/S53" evidence="3">
    <location>
        <begin position="44"/>
        <end position="133"/>
    </location>
</feature>
<gene>
    <name evidence="5" type="ORF">QJS04_geneDACA010904</name>
</gene>
<dbReference type="InterPro" id="IPR037045">
    <property type="entry name" value="S8pro/Inhibitor_I9_sf"/>
</dbReference>
<dbReference type="EMBL" id="JAUJYN010000004">
    <property type="protein sequence ID" value="KAK1272942.1"/>
    <property type="molecule type" value="Genomic_DNA"/>
</dbReference>
<dbReference type="GO" id="GO:0006508">
    <property type="term" value="P:proteolysis"/>
    <property type="evidence" value="ECO:0007669"/>
    <property type="project" value="UniProtKB-KW"/>
</dbReference>
<evidence type="ECO:0000256" key="1">
    <source>
        <dbReference type="ARBA" id="ARBA00011073"/>
    </source>
</evidence>
<evidence type="ECO:0000259" key="4">
    <source>
        <dbReference type="Pfam" id="PF05922"/>
    </source>
</evidence>
<dbReference type="Proteomes" id="UP001179952">
    <property type="component" value="Unassembled WGS sequence"/>
</dbReference>
<name>A0AAV9B9C3_ACOGR</name>
<dbReference type="InterPro" id="IPR010259">
    <property type="entry name" value="S8pro/Inhibitor_I9"/>
</dbReference>
<accession>A0AAV9B9C3</accession>